<accession>A0ABV6CEJ9</accession>
<dbReference type="EMBL" id="JBHLWQ010000020">
    <property type="protein sequence ID" value="MFC0199154.1"/>
    <property type="molecule type" value="Genomic_DNA"/>
</dbReference>
<comment type="caution">
    <text evidence="2">The sequence shown here is derived from an EMBL/GenBank/DDBJ whole genome shotgun (WGS) entry which is preliminary data.</text>
</comment>
<protein>
    <submittedName>
        <fullName evidence="2">Uncharacterized protein</fullName>
    </submittedName>
</protein>
<reference evidence="2 3" key="1">
    <citation type="submission" date="2024-09" db="EMBL/GenBank/DDBJ databases">
        <authorList>
            <person name="Sun Q."/>
            <person name="Mori K."/>
        </authorList>
    </citation>
    <scope>NUCLEOTIDE SEQUENCE [LARGE SCALE GENOMIC DNA]</scope>
    <source>
        <strain evidence="2 3">CCM 7904</strain>
    </source>
</reference>
<dbReference type="RefSeq" id="WP_265505853.1">
    <property type="nucleotide sequence ID" value="NZ_JAOTBE010000005.1"/>
</dbReference>
<evidence type="ECO:0000313" key="3">
    <source>
        <dbReference type="Proteomes" id="UP001589795"/>
    </source>
</evidence>
<keyword evidence="3" id="KW-1185">Reference proteome</keyword>
<evidence type="ECO:0000313" key="2">
    <source>
        <dbReference type="EMBL" id="MFC0199154.1"/>
    </source>
</evidence>
<evidence type="ECO:0000256" key="1">
    <source>
        <dbReference type="SAM" id="MobiDB-lite"/>
    </source>
</evidence>
<gene>
    <name evidence="2" type="ORF">ACFFIZ_02100</name>
</gene>
<proteinExistence type="predicted"/>
<dbReference type="Proteomes" id="UP001589795">
    <property type="component" value="Unassembled WGS sequence"/>
</dbReference>
<organism evidence="2 3">
    <name type="scientific">Paracoccus rhizosphaerae</name>
    <dbReference type="NCBI Taxonomy" id="1133347"/>
    <lineage>
        <taxon>Bacteria</taxon>
        <taxon>Pseudomonadati</taxon>
        <taxon>Pseudomonadota</taxon>
        <taxon>Alphaproteobacteria</taxon>
        <taxon>Rhodobacterales</taxon>
        <taxon>Paracoccaceae</taxon>
        <taxon>Paracoccus</taxon>
    </lineage>
</organism>
<name>A0ABV6CEJ9_9RHOB</name>
<feature type="compositionally biased region" description="Basic and acidic residues" evidence="1">
    <location>
        <begin position="43"/>
        <end position="54"/>
    </location>
</feature>
<feature type="region of interest" description="Disordered" evidence="1">
    <location>
        <begin position="1"/>
        <end position="98"/>
    </location>
</feature>
<feature type="compositionally biased region" description="Polar residues" evidence="1">
    <location>
        <begin position="57"/>
        <end position="68"/>
    </location>
</feature>
<feature type="compositionally biased region" description="Basic and acidic residues" evidence="1">
    <location>
        <begin position="81"/>
        <end position="98"/>
    </location>
</feature>
<sequence>MAHADRKGFGPGQQDQAKGDGTGGLAPADPGTRLPQEPLSNRDTSRHSDQRGLDSAHVQNEQGRSNVDNHGPGRGEPGAVADKDKLADERPNDRKDEA</sequence>